<evidence type="ECO:0000313" key="6">
    <source>
        <dbReference type="EMBL" id="TWT18491.1"/>
    </source>
</evidence>
<dbReference type="SUPFAM" id="SSF46689">
    <property type="entry name" value="Homeodomain-like"/>
    <property type="match status" value="1"/>
</dbReference>
<keyword evidence="2" id="KW-0238">DNA-binding</keyword>
<dbReference type="Gene3D" id="1.10.10.10">
    <property type="entry name" value="Winged helix-like DNA-binding domain superfamily/Winged helix DNA-binding domain"/>
    <property type="match status" value="1"/>
</dbReference>
<dbReference type="Pfam" id="PF01418">
    <property type="entry name" value="HTH_6"/>
    <property type="match status" value="1"/>
</dbReference>
<dbReference type="GO" id="GO:1901135">
    <property type="term" value="P:carbohydrate derivative metabolic process"/>
    <property type="evidence" value="ECO:0007669"/>
    <property type="project" value="InterPro"/>
</dbReference>
<dbReference type="GO" id="GO:0003677">
    <property type="term" value="F:DNA binding"/>
    <property type="evidence" value="ECO:0007669"/>
    <property type="project" value="UniProtKB-KW"/>
</dbReference>
<feature type="domain" description="HTH rpiR-type" evidence="4">
    <location>
        <begin position="12"/>
        <end position="88"/>
    </location>
</feature>
<dbReference type="SUPFAM" id="SSF53697">
    <property type="entry name" value="SIS domain"/>
    <property type="match status" value="1"/>
</dbReference>
<dbReference type="RefSeq" id="WP_146388597.1">
    <property type="nucleotide sequence ID" value="NZ_VOHK01000006.1"/>
</dbReference>
<evidence type="ECO:0000256" key="3">
    <source>
        <dbReference type="ARBA" id="ARBA00023163"/>
    </source>
</evidence>
<comment type="caution">
    <text evidence="6">The sequence shown here is derived from an EMBL/GenBank/DDBJ whole genome shotgun (WGS) entry which is preliminary data.</text>
</comment>
<dbReference type="Proteomes" id="UP000319980">
    <property type="component" value="Unassembled WGS sequence"/>
</dbReference>
<dbReference type="InterPro" id="IPR000281">
    <property type="entry name" value="HTH_RpiR"/>
</dbReference>
<dbReference type="PANTHER" id="PTHR30514:SF20">
    <property type="entry name" value="TRANSCRIPTIONAL REGULATOR"/>
    <property type="match status" value="1"/>
</dbReference>
<dbReference type="OrthoDB" id="9814005at2"/>
<keyword evidence="3" id="KW-0804">Transcription</keyword>
<accession>A0A5C5TW89</accession>
<dbReference type="InterPro" id="IPR046348">
    <property type="entry name" value="SIS_dom_sf"/>
</dbReference>
<evidence type="ECO:0000259" key="5">
    <source>
        <dbReference type="PROSITE" id="PS51464"/>
    </source>
</evidence>
<feature type="domain" description="SIS" evidence="5">
    <location>
        <begin position="143"/>
        <end position="286"/>
    </location>
</feature>
<keyword evidence="7" id="KW-1185">Reference proteome</keyword>
<evidence type="ECO:0000313" key="7">
    <source>
        <dbReference type="Proteomes" id="UP000319980"/>
    </source>
</evidence>
<dbReference type="CDD" id="cd05013">
    <property type="entry name" value="SIS_RpiR"/>
    <property type="match status" value="1"/>
</dbReference>
<keyword evidence="1" id="KW-0805">Transcription regulation</keyword>
<evidence type="ECO:0000256" key="1">
    <source>
        <dbReference type="ARBA" id="ARBA00023015"/>
    </source>
</evidence>
<dbReference type="EMBL" id="VOHK01000006">
    <property type="protein sequence ID" value="TWT18491.1"/>
    <property type="molecule type" value="Genomic_DNA"/>
</dbReference>
<reference evidence="6 7" key="1">
    <citation type="journal article" date="2008" name="Int. J. Syst. Evol. Microbiol.">
        <title>Luteimonas marina sp. nov., isolated from seawater.</title>
        <authorList>
            <person name="Baik K.S."/>
            <person name="Park S.C."/>
            <person name="Kim M.S."/>
            <person name="Kim E.M."/>
            <person name="Park C."/>
            <person name="Chun J."/>
            <person name="Seong C.N."/>
        </authorList>
    </citation>
    <scope>NUCLEOTIDE SEQUENCE [LARGE SCALE GENOMIC DNA]</scope>
    <source>
        <strain evidence="6 7">FR1330</strain>
    </source>
</reference>
<dbReference type="Pfam" id="PF01380">
    <property type="entry name" value="SIS"/>
    <property type="match status" value="1"/>
</dbReference>
<evidence type="ECO:0000256" key="2">
    <source>
        <dbReference type="ARBA" id="ARBA00023125"/>
    </source>
</evidence>
<sequence>MSEPTTPPASAEELRAAILARYDGLSKRLKQIARYVLDEPNAVALETLAVLSGRCGVQPSAIVRFAKSFGFDGATQMQRVLRDGLLSANASLGYGERIREFSKAVDGKGVSDPAQVLAEFVEGNVLALKHLGDAIDKKQLTEAVKLIAQASTVFVAGFRRSFPVAAYLAYSLHQVDKKTVFIDSVGGMTRQQIHGITRDDLLLVVSYQPYAEEAVHLIDAAVDNQCKVLSISDSPVSPVAKPATLVLQVKEAEIRKFRSLSTSMCLAQALVISYAFSSATATRNASALGAKRRPARK</sequence>
<evidence type="ECO:0000259" key="4">
    <source>
        <dbReference type="PROSITE" id="PS51071"/>
    </source>
</evidence>
<name>A0A5C5TW89_9GAMM</name>
<proteinExistence type="predicted"/>
<dbReference type="InterPro" id="IPR036388">
    <property type="entry name" value="WH-like_DNA-bd_sf"/>
</dbReference>
<organism evidence="6 7">
    <name type="scientific">Luteimonas marina</name>
    <dbReference type="NCBI Taxonomy" id="488485"/>
    <lineage>
        <taxon>Bacteria</taxon>
        <taxon>Pseudomonadati</taxon>
        <taxon>Pseudomonadota</taxon>
        <taxon>Gammaproteobacteria</taxon>
        <taxon>Lysobacterales</taxon>
        <taxon>Lysobacteraceae</taxon>
        <taxon>Luteimonas</taxon>
    </lineage>
</organism>
<dbReference type="PROSITE" id="PS51071">
    <property type="entry name" value="HTH_RPIR"/>
    <property type="match status" value="1"/>
</dbReference>
<dbReference type="AlphaFoldDB" id="A0A5C5TW89"/>
<dbReference type="InterPro" id="IPR001347">
    <property type="entry name" value="SIS_dom"/>
</dbReference>
<dbReference type="PROSITE" id="PS51464">
    <property type="entry name" value="SIS"/>
    <property type="match status" value="1"/>
</dbReference>
<dbReference type="GO" id="GO:0097367">
    <property type="term" value="F:carbohydrate derivative binding"/>
    <property type="evidence" value="ECO:0007669"/>
    <property type="project" value="InterPro"/>
</dbReference>
<protein>
    <submittedName>
        <fullName evidence="6">MurR/RpiR family transcriptional regulator</fullName>
    </submittedName>
</protein>
<dbReference type="InterPro" id="IPR047640">
    <property type="entry name" value="RpiR-like"/>
</dbReference>
<dbReference type="Gene3D" id="3.40.50.10490">
    <property type="entry name" value="Glucose-6-phosphate isomerase like protein, domain 1"/>
    <property type="match status" value="1"/>
</dbReference>
<dbReference type="GO" id="GO:0003700">
    <property type="term" value="F:DNA-binding transcription factor activity"/>
    <property type="evidence" value="ECO:0007669"/>
    <property type="project" value="InterPro"/>
</dbReference>
<dbReference type="InterPro" id="IPR035472">
    <property type="entry name" value="RpiR-like_SIS"/>
</dbReference>
<dbReference type="InterPro" id="IPR009057">
    <property type="entry name" value="Homeodomain-like_sf"/>
</dbReference>
<gene>
    <name evidence="6" type="ORF">FQY83_14010</name>
</gene>
<dbReference type="PANTHER" id="PTHR30514">
    <property type="entry name" value="GLUCOKINASE"/>
    <property type="match status" value="1"/>
</dbReference>